<evidence type="ECO:0000313" key="2">
    <source>
        <dbReference type="Proteomes" id="UP001732700"/>
    </source>
</evidence>
<reference evidence="1" key="2">
    <citation type="submission" date="2025-09" db="UniProtKB">
        <authorList>
            <consortium name="EnsemblPlants"/>
        </authorList>
    </citation>
    <scope>IDENTIFICATION</scope>
</reference>
<evidence type="ECO:0000313" key="1">
    <source>
        <dbReference type="EnsemblPlants" id="AVESA.00010b.r2.6CG1134920.1.CDS"/>
    </source>
</evidence>
<dbReference type="Proteomes" id="UP001732700">
    <property type="component" value="Chromosome 6C"/>
</dbReference>
<reference evidence="1" key="1">
    <citation type="submission" date="2021-05" db="EMBL/GenBank/DDBJ databases">
        <authorList>
            <person name="Scholz U."/>
            <person name="Mascher M."/>
            <person name="Fiebig A."/>
        </authorList>
    </citation>
    <scope>NUCLEOTIDE SEQUENCE [LARGE SCALE GENOMIC DNA]</scope>
</reference>
<protein>
    <submittedName>
        <fullName evidence="1">Uncharacterized protein</fullName>
    </submittedName>
</protein>
<accession>A0ACD5Z5W6</accession>
<organism evidence="1 2">
    <name type="scientific">Avena sativa</name>
    <name type="common">Oat</name>
    <dbReference type="NCBI Taxonomy" id="4498"/>
    <lineage>
        <taxon>Eukaryota</taxon>
        <taxon>Viridiplantae</taxon>
        <taxon>Streptophyta</taxon>
        <taxon>Embryophyta</taxon>
        <taxon>Tracheophyta</taxon>
        <taxon>Spermatophyta</taxon>
        <taxon>Magnoliopsida</taxon>
        <taxon>Liliopsida</taxon>
        <taxon>Poales</taxon>
        <taxon>Poaceae</taxon>
        <taxon>BOP clade</taxon>
        <taxon>Pooideae</taxon>
        <taxon>Poodae</taxon>
        <taxon>Poeae</taxon>
        <taxon>Poeae Chloroplast Group 1 (Aveneae type)</taxon>
        <taxon>Aveninae</taxon>
        <taxon>Avena</taxon>
    </lineage>
</organism>
<name>A0ACD5Z5W6_AVESA</name>
<proteinExistence type="predicted"/>
<sequence length="330" mass="36275">MTGVAQSAQAPASSLVALLPEFARSEHDNNQTGAAHPEIPVIDMASCCCGARMAEAAREWGIFQLVNHGVPASAVSELQRVGREFFALPQAEKQRFAMDPASGKTEGYGCTMQRDIPGGNKKTWGNFLFHNVAPPSAVNHAVWPENPEGYREANEAYCGHMRRLTRTLFERLSAGLGLEEGAMAESFGGDEVVFLHKINFYPPCPQPELALGVAPHTDLSALTVLVPNEVPGLQVSRDGRWHDVEYVPGALIVHIGDQIEILSNGTYKAVLHQTTVSKEKTRMSWPVFVEPPMELVVGPHPRLITGECPDKYKAKKFMDYKYCKINKLPQ</sequence>
<keyword evidence="2" id="KW-1185">Reference proteome</keyword>
<dbReference type="EnsemblPlants" id="AVESA.00010b.r2.6CG1134920.1">
    <property type="protein sequence ID" value="AVESA.00010b.r2.6CG1134920.1.CDS"/>
    <property type="gene ID" value="AVESA.00010b.r2.6CG1134920"/>
</dbReference>